<evidence type="ECO:0000313" key="2">
    <source>
        <dbReference type="Proteomes" id="UP001055879"/>
    </source>
</evidence>
<organism evidence="1 2">
    <name type="scientific">Arctium lappa</name>
    <name type="common">Greater burdock</name>
    <name type="synonym">Lappa major</name>
    <dbReference type="NCBI Taxonomy" id="4217"/>
    <lineage>
        <taxon>Eukaryota</taxon>
        <taxon>Viridiplantae</taxon>
        <taxon>Streptophyta</taxon>
        <taxon>Embryophyta</taxon>
        <taxon>Tracheophyta</taxon>
        <taxon>Spermatophyta</taxon>
        <taxon>Magnoliopsida</taxon>
        <taxon>eudicotyledons</taxon>
        <taxon>Gunneridae</taxon>
        <taxon>Pentapetalae</taxon>
        <taxon>asterids</taxon>
        <taxon>campanulids</taxon>
        <taxon>Asterales</taxon>
        <taxon>Asteraceae</taxon>
        <taxon>Carduoideae</taxon>
        <taxon>Cardueae</taxon>
        <taxon>Arctiinae</taxon>
        <taxon>Arctium</taxon>
    </lineage>
</organism>
<protein>
    <submittedName>
        <fullName evidence="1">Uncharacterized protein</fullName>
    </submittedName>
</protein>
<reference evidence="1 2" key="2">
    <citation type="journal article" date="2022" name="Mol. Ecol. Resour.">
        <title>The genomes of chicory, endive, great burdock and yacon provide insights into Asteraceae paleo-polyploidization history and plant inulin production.</title>
        <authorList>
            <person name="Fan W."/>
            <person name="Wang S."/>
            <person name="Wang H."/>
            <person name="Wang A."/>
            <person name="Jiang F."/>
            <person name="Liu H."/>
            <person name="Zhao H."/>
            <person name="Xu D."/>
            <person name="Zhang Y."/>
        </authorList>
    </citation>
    <scope>NUCLEOTIDE SEQUENCE [LARGE SCALE GENOMIC DNA]</scope>
    <source>
        <strain evidence="2">cv. Niubang</strain>
    </source>
</reference>
<proteinExistence type="predicted"/>
<gene>
    <name evidence="1" type="ORF">L6452_20095</name>
</gene>
<sequence>MYRDLKLIYWWPVMKLDVASYVEKCVTCLQVKAEHQRSYGSLQPLSIPEGKWDNITMDFVTKLPKTLHGHDTIWVIVDCLTKSVHFLAMRETLQMEKLAKLYIDEELGTRLNLSTAYHPQTDGQSERTIQTLEDMLRSCVIDFGGSWDSHLPLVEFAYNNSYHSSIGMAPFEALYGRKCKTPVCWLEAGKKQFVRPEIVQETTDKVKEIRERLKAAQDRQKSYADKKRRPVEFQVGDRVMLKVSSWKGIIRFRKHGKLSPCFLRPFVILEKVGLQAYRLDLPSEMDGIHPKFHVCYLRKCLAEEESMIPLSEIQVDNGNRCVEESESILESKVKKLRHKDVVMVKVQWKHHRGANITWESEDDMKKRYPHLFA</sequence>
<dbReference type="Proteomes" id="UP001055879">
    <property type="component" value="Linkage Group LG06"/>
</dbReference>
<reference evidence="2" key="1">
    <citation type="journal article" date="2022" name="Mol. Ecol. Resour.">
        <title>The genomes of chicory, endive, great burdock and yacon provide insights into Asteraceae palaeo-polyploidization history and plant inulin production.</title>
        <authorList>
            <person name="Fan W."/>
            <person name="Wang S."/>
            <person name="Wang H."/>
            <person name="Wang A."/>
            <person name="Jiang F."/>
            <person name="Liu H."/>
            <person name="Zhao H."/>
            <person name="Xu D."/>
            <person name="Zhang Y."/>
        </authorList>
    </citation>
    <scope>NUCLEOTIDE SEQUENCE [LARGE SCALE GENOMIC DNA]</scope>
    <source>
        <strain evidence="2">cv. Niubang</strain>
    </source>
</reference>
<dbReference type="EMBL" id="CM042052">
    <property type="protein sequence ID" value="KAI3719200.1"/>
    <property type="molecule type" value="Genomic_DNA"/>
</dbReference>
<keyword evidence="2" id="KW-1185">Reference proteome</keyword>
<comment type="caution">
    <text evidence="1">The sequence shown here is derived from an EMBL/GenBank/DDBJ whole genome shotgun (WGS) entry which is preliminary data.</text>
</comment>
<name>A0ACB9BET0_ARCLA</name>
<evidence type="ECO:0000313" key="1">
    <source>
        <dbReference type="EMBL" id="KAI3719200.1"/>
    </source>
</evidence>
<accession>A0ACB9BET0</accession>